<dbReference type="RefSeq" id="WP_179455540.1">
    <property type="nucleotide sequence ID" value="NZ_BAAAPX010000001.1"/>
</dbReference>
<protein>
    <submittedName>
        <fullName evidence="9">Lycopene cyclase domain-containing protein</fullName>
    </submittedName>
</protein>
<comment type="subcellular location">
    <subcellularLocation>
        <location evidence="1">Membrane</location>
        <topology evidence="1">Multi-pass membrane protein</topology>
    </subcellularLocation>
</comment>
<keyword evidence="4" id="KW-0125">Carotenoid biosynthesis</keyword>
<accession>A0A852SXP2</accession>
<reference evidence="9 10" key="1">
    <citation type="submission" date="2020-07" db="EMBL/GenBank/DDBJ databases">
        <title>Sequencing the genomes of 1000 actinobacteria strains.</title>
        <authorList>
            <person name="Klenk H.-P."/>
        </authorList>
    </citation>
    <scope>NUCLEOTIDE SEQUENCE [LARGE SCALE GENOMIC DNA]</scope>
    <source>
        <strain evidence="9 10">DSM 23871</strain>
    </source>
</reference>
<evidence type="ECO:0000256" key="6">
    <source>
        <dbReference type="ARBA" id="ARBA00023136"/>
    </source>
</evidence>
<evidence type="ECO:0000313" key="10">
    <source>
        <dbReference type="Proteomes" id="UP000589620"/>
    </source>
</evidence>
<dbReference type="Proteomes" id="UP000589620">
    <property type="component" value="Unassembled WGS sequence"/>
</dbReference>
<evidence type="ECO:0000256" key="7">
    <source>
        <dbReference type="ARBA" id="ARBA00023235"/>
    </source>
</evidence>
<dbReference type="InterPro" id="IPR017825">
    <property type="entry name" value="Lycopene_cyclase_dom"/>
</dbReference>
<organism evidence="9 10">
    <name type="scientific">Leifsonia soli</name>
    <dbReference type="NCBI Taxonomy" id="582665"/>
    <lineage>
        <taxon>Bacteria</taxon>
        <taxon>Bacillati</taxon>
        <taxon>Actinomycetota</taxon>
        <taxon>Actinomycetes</taxon>
        <taxon>Micrococcales</taxon>
        <taxon>Microbacteriaceae</taxon>
        <taxon>Leifsonia</taxon>
    </lineage>
</organism>
<dbReference type="AlphaFoldDB" id="A0A852SXP2"/>
<sequence>MTFLYLGCLLISLAAMVLLDARFRLVFWRDARRAAIVLVLGLAFFLAWDAAGILLGVFARGESPLMTGVELAPELPLEEVFFLLFLCYLTLVAVFGARAVLDARRRADGRREPERESAR</sequence>
<keyword evidence="6 8" id="KW-0472">Membrane</keyword>
<evidence type="ECO:0000256" key="3">
    <source>
        <dbReference type="ARBA" id="ARBA00022692"/>
    </source>
</evidence>
<feature type="transmembrane region" description="Helical" evidence="8">
    <location>
        <begin position="80"/>
        <end position="101"/>
    </location>
</feature>
<proteinExistence type="predicted"/>
<evidence type="ECO:0000256" key="8">
    <source>
        <dbReference type="SAM" id="Phobius"/>
    </source>
</evidence>
<evidence type="ECO:0000256" key="1">
    <source>
        <dbReference type="ARBA" id="ARBA00004141"/>
    </source>
</evidence>
<feature type="transmembrane region" description="Helical" evidence="8">
    <location>
        <begin position="35"/>
        <end position="60"/>
    </location>
</feature>
<comment type="caution">
    <text evidence="9">The sequence shown here is derived from an EMBL/GenBank/DDBJ whole genome shotgun (WGS) entry which is preliminary data.</text>
</comment>
<dbReference type="GO" id="GO:0016117">
    <property type="term" value="P:carotenoid biosynthetic process"/>
    <property type="evidence" value="ECO:0007669"/>
    <property type="project" value="UniProtKB-KW"/>
</dbReference>
<evidence type="ECO:0000256" key="4">
    <source>
        <dbReference type="ARBA" id="ARBA00022746"/>
    </source>
</evidence>
<keyword evidence="3 8" id="KW-0812">Transmembrane</keyword>
<gene>
    <name evidence="9" type="ORF">BJ963_001388</name>
</gene>
<dbReference type="GO" id="GO:0045436">
    <property type="term" value="F:lycopene beta cyclase activity"/>
    <property type="evidence" value="ECO:0007669"/>
    <property type="project" value="UniProtKB-ARBA"/>
</dbReference>
<evidence type="ECO:0000256" key="5">
    <source>
        <dbReference type="ARBA" id="ARBA00022989"/>
    </source>
</evidence>
<evidence type="ECO:0000256" key="2">
    <source>
        <dbReference type="ARBA" id="ARBA00004829"/>
    </source>
</evidence>
<feature type="transmembrane region" description="Helical" evidence="8">
    <location>
        <begin position="6"/>
        <end position="23"/>
    </location>
</feature>
<dbReference type="EMBL" id="JACCBJ010000001">
    <property type="protein sequence ID" value="NYD73869.1"/>
    <property type="molecule type" value="Genomic_DNA"/>
</dbReference>
<keyword evidence="10" id="KW-1185">Reference proteome</keyword>
<dbReference type="NCBIfam" id="TIGR03462">
    <property type="entry name" value="CarR_dom_SF"/>
    <property type="match status" value="1"/>
</dbReference>
<keyword evidence="5 8" id="KW-1133">Transmembrane helix</keyword>
<name>A0A852SXP2_9MICO</name>
<dbReference type="GO" id="GO:0016020">
    <property type="term" value="C:membrane"/>
    <property type="evidence" value="ECO:0007669"/>
    <property type="project" value="UniProtKB-SubCell"/>
</dbReference>
<evidence type="ECO:0000313" key="9">
    <source>
        <dbReference type="EMBL" id="NYD73869.1"/>
    </source>
</evidence>
<keyword evidence="7" id="KW-0413">Isomerase</keyword>
<dbReference type="GO" id="GO:0016872">
    <property type="term" value="F:intramolecular lyase activity"/>
    <property type="evidence" value="ECO:0007669"/>
    <property type="project" value="InterPro"/>
</dbReference>
<comment type="pathway">
    <text evidence="2">Carotenoid biosynthesis.</text>
</comment>